<accession>A0A0G4G5M0</accession>
<dbReference type="VEuPathDB" id="CryptoDB:Cvel_20319"/>
<dbReference type="SUPFAM" id="SSF56112">
    <property type="entry name" value="Protein kinase-like (PK-like)"/>
    <property type="match status" value="1"/>
</dbReference>
<dbReference type="InterPro" id="IPR002575">
    <property type="entry name" value="Aminoglycoside_PTrfase"/>
</dbReference>
<evidence type="ECO:0000313" key="2">
    <source>
        <dbReference type="EMBL" id="CEM23574.1"/>
    </source>
</evidence>
<evidence type="ECO:0000259" key="1">
    <source>
        <dbReference type="Pfam" id="PF01636"/>
    </source>
</evidence>
<protein>
    <recommendedName>
        <fullName evidence="1">Aminoglycoside phosphotransferase domain-containing protein</fullName>
    </recommendedName>
</protein>
<reference evidence="2" key="1">
    <citation type="submission" date="2014-11" db="EMBL/GenBank/DDBJ databases">
        <authorList>
            <person name="Otto D Thomas"/>
            <person name="Naeem Raeece"/>
        </authorList>
    </citation>
    <scope>NUCLEOTIDE SEQUENCE</scope>
</reference>
<name>A0A0G4G5M0_9ALVE</name>
<feature type="domain" description="Aminoglycoside phosphotransferase" evidence="1">
    <location>
        <begin position="57"/>
        <end position="173"/>
    </location>
</feature>
<dbReference type="InterPro" id="IPR011009">
    <property type="entry name" value="Kinase-like_dom_sf"/>
</dbReference>
<proteinExistence type="predicted"/>
<dbReference type="AlphaFoldDB" id="A0A0G4G5M0"/>
<dbReference type="Gene3D" id="3.90.1200.10">
    <property type="match status" value="1"/>
</dbReference>
<dbReference type="EMBL" id="CDMZ01000898">
    <property type="protein sequence ID" value="CEM23574.1"/>
    <property type="molecule type" value="Genomic_DNA"/>
</dbReference>
<gene>
    <name evidence="2" type="ORF">Cvel_20319</name>
</gene>
<dbReference type="Pfam" id="PF01636">
    <property type="entry name" value="APH"/>
    <property type="match status" value="1"/>
</dbReference>
<organism evidence="2">
    <name type="scientific">Chromera velia CCMP2878</name>
    <dbReference type="NCBI Taxonomy" id="1169474"/>
    <lineage>
        <taxon>Eukaryota</taxon>
        <taxon>Sar</taxon>
        <taxon>Alveolata</taxon>
        <taxon>Colpodellida</taxon>
        <taxon>Chromeraceae</taxon>
        <taxon>Chromera</taxon>
    </lineage>
</organism>
<sequence length="235" mass="26804">MLPLHLCRVAKPIRLAAWDDGARVLVLEDLRTEFSKSANTRCILRWLAAFHAVFYERADLRKLPVWKQGCYWHLETRPDELAAMDVSDPFFARLKKAAPQLDGILSEGPGLTLLHGDAKHPNFLADPCGAVAAVDFQYCGIGQPMKDVAYLLDDTQEDAKVSELLKEYGEAFYRAREEFGLPQLEESLEAFVERQERMFDVAAADLLRFLAGWGFWGHTERQRRRAEPLLARLLE</sequence>